<keyword evidence="1 4" id="KW-0489">Methyltransferase</keyword>
<dbReference type="Pfam" id="PF05401">
    <property type="entry name" value="NodS"/>
    <property type="match status" value="1"/>
</dbReference>
<organism evidence="4 5">
    <name type="scientific">Dyadobacter sandarakinus</name>
    <dbReference type="NCBI Taxonomy" id="2747268"/>
    <lineage>
        <taxon>Bacteria</taxon>
        <taxon>Pseudomonadati</taxon>
        <taxon>Bacteroidota</taxon>
        <taxon>Cytophagia</taxon>
        <taxon>Cytophagales</taxon>
        <taxon>Spirosomataceae</taxon>
        <taxon>Dyadobacter</taxon>
    </lineage>
</organism>
<sequence length="197" mass="22855">MADQMETLTEEYFNYVYQNSHDPWNFESSEYELNKYAVTISSLIKERYGRAFEIGCSIGVLTQMLAVRCNTLLSVDVAEAPLVKARSRLSEFPHVEIQKMTVPAQFPEQSFDLIVMSEVGYYFTMPDLLQLQQRILDHLEEGGQLLLVHWTPEVHDYPLTGDQVHEAFLSLSKDLQPLRLVQSLRAETYRLDSFVRR</sequence>
<evidence type="ECO:0000313" key="4">
    <source>
        <dbReference type="EMBL" id="QRR01463.1"/>
    </source>
</evidence>
<dbReference type="Proteomes" id="UP000612680">
    <property type="component" value="Chromosome"/>
</dbReference>
<dbReference type="EMBL" id="CP056775">
    <property type="protein sequence ID" value="QRR01463.1"/>
    <property type="molecule type" value="Genomic_DNA"/>
</dbReference>
<keyword evidence="5" id="KW-1185">Reference proteome</keyword>
<dbReference type="InterPro" id="IPR008715">
    <property type="entry name" value="SAM-MeTfrase_NodS-like"/>
</dbReference>
<evidence type="ECO:0000256" key="3">
    <source>
        <dbReference type="ARBA" id="ARBA00022691"/>
    </source>
</evidence>
<dbReference type="SUPFAM" id="SSF53335">
    <property type="entry name" value="S-adenosyl-L-methionine-dependent methyltransferases"/>
    <property type="match status" value="1"/>
</dbReference>
<protein>
    <submittedName>
        <fullName evidence="4">Methyltransferase domain-containing protein</fullName>
    </submittedName>
</protein>
<dbReference type="RefSeq" id="WP_204663806.1">
    <property type="nucleotide sequence ID" value="NZ_CP056775.1"/>
</dbReference>
<evidence type="ECO:0000313" key="5">
    <source>
        <dbReference type="Proteomes" id="UP000612680"/>
    </source>
</evidence>
<dbReference type="PANTHER" id="PTHR43464:SF19">
    <property type="entry name" value="UBIQUINONE BIOSYNTHESIS O-METHYLTRANSFERASE, MITOCHONDRIAL"/>
    <property type="match status" value="1"/>
</dbReference>
<dbReference type="GO" id="GO:0032259">
    <property type="term" value="P:methylation"/>
    <property type="evidence" value="ECO:0007669"/>
    <property type="project" value="UniProtKB-KW"/>
</dbReference>
<accession>A0ABX7I6I6</accession>
<dbReference type="InterPro" id="IPR029063">
    <property type="entry name" value="SAM-dependent_MTases_sf"/>
</dbReference>
<keyword evidence="3" id="KW-0949">S-adenosyl-L-methionine</keyword>
<reference evidence="4 5" key="1">
    <citation type="submission" date="2020-06" db="EMBL/GenBank/DDBJ databases">
        <title>Dyadobacter sandarakinus sp. nov., isolated from the soil of the Arctic Yellow River Station.</title>
        <authorList>
            <person name="Zhang Y."/>
            <person name="Peng F."/>
        </authorList>
    </citation>
    <scope>NUCLEOTIDE SEQUENCE [LARGE SCALE GENOMIC DNA]</scope>
    <source>
        <strain evidence="4 5">Q3-56</strain>
    </source>
</reference>
<gene>
    <name evidence="4" type="ORF">HWI92_11385</name>
</gene>
<keyword evidence="2" id="KW-0808">Transferase</keyword>
<evidence type="ECO:0000256" key="1">
    <source>
        <dbReference type="ARBA" id="ARBA00022603"/>
    </source>
</evidence>
<dbReference type="PANTHER" id="PTHR43464">
    <property type="entry name" value="METHYLTRANSFERASE"/>
    <property type="match status" value="1"/>
</dbReference>
<dbReference type="Gene3D" id="3.40.50.150">
    <property type="entry name" value="Vaccinia Virus protein VP39"/>
    <property type="match status" value="1"/>
</dbReference>
<proteinExistence type="predicted"/>
<name>A0ABX7I6I6_9BACT</name>
<dbReference type="GO" id="GO:0008168">
    <property type="term" value="F:methyltransferase activity"/>
    <property type="evidence" value="ECO:0007669"/>
    <property type="project" value="UniProtKB-KW"/>
</dbReference>
<evidence type="ECO:0000256" key="2">
    <source>
        <dbReference type="ARBA" id="ARBA00022679"/>
    </source>
</evidence>